<reference evidence="2" key="2">
    <citation type="submission" date="2023-02" db="EMBL/GenBank/DDBJ databases">
        <authorList>
            <consortium name="DOE Joint Genome Institute"/>
            <person name="Mondo S.J."/>
            <person name="Chang Y."/>
            <person name="Wang Y."/>
            <person name="Ahrendt S."/>
            <person name="Andreopoulos W."/>
            <person name="Barry K."/>
            <person name="Beard J."/>
            <person name="Benny G.L."/>
            <person name="Blankenship S."/>
            <person name="Bonito G."/>
            <person name="Cuomo C."/>
            <person name="Desiro A."/>
            <person name="Gervers K.A."/>
            <person name="Hundley H."/>
            <person name="Kuo A."/>
            <person name="LaButti K."/>
            <person name="Lang B.F."/>
            <person name="Lipzen A."/>
            <person name="O'Donnell K."/>
            <person name="Pangilinan J."/>
            <person name="Reynolds N."/>
            <person name="Sandor L."/>
            <person name="Smith M.W."/>
            <person name="Tsang A."/>
            <person name="Grigoriev I.V."/>
            <person name="Stajich J.E."/>
            <person name="Spatafora J.W."/>
        </authorList>
    </citation>
    <scope>NUCLEOTIDE SEQUENCE</scope>
    <source>
        <strain evidence="2">RSA 2281</strain>
    </source>
</reference>
<dbReference type="InterPro" id="IPR022039">
    <property type="entry name" value="MKT1_C"/>
</dbReference>
<comment type="caution">
    <text evidence="2">The sequence shown here is derived from an EMBL/GenBank/DDBJ whole genome shotgun (WGS) entry which is preliminary data.</text>
</comment>
<feature type="domain" description="Post-transcriptional regulator MKT1 C-terminal" evidence="1">
    <location>
        <begin position="37"/>
        <end position="271"/>
    </location>
</feature>
<evidence type="ECO:0000313" key="3">
    <source>
        <dbReference type="Proteomes" id="UP001209540"/>
    </source>
</evidence>
<reference evidence="2" key="1">
    <citation type="journal article" date="2022" name="IScience">
        <title>Evolution of zygomycete secretomes and the origins of terrestrial fungal ecologies.</title>
        <authorList>
            <person name="Chang Y."/>
            <person name="Wang Y."/>
            <person name="Mondo S."/>
            <person name="Ahrendt S."/>
            <person name="Andreopoulos W."/>
            <person name="Barry K."/>
            <person name="Beard J."/>
            <person name="Benny G.L."/>
            <person name="Blankenship S."/>
            <person name="Bonito G."/>
            <person name="Cuomo C."/>
            <person name="Desiro A."/>
            <person name="Gervers K.A."/>
            <person name="Hundley H."/>
            <person name="Kuo A."/>
            <person name="LaButti K."/>
            <person name="Lang B.F."/>
            <person name="Lipzen A."/>
            <person name="O'Donnell K."/>
            <person name="Pangilinan J."/>
            <person name="Reynolds N."/>
            <person name="Sandor L."/>
            <person name="Smith M.E."/>
            <person name="Tsang A."/>
            <person name="Grigoriev I.V."/>
            <person name="Stajich J.E."/>
            <person name="Spatafora J.W."/>
        </authorList>
    </citation>
    <scope>NUCLEOTIDE SEQUENCE</scope>
    <source>
        <strain evidence="2">RSA 2281</strain>
    </source>
</reference>
<protein>
    <submittedName>
        <fullName evidence="2">Temperature dependent protein affecting M2 dsRNA replication</fullName>
    </submittedName>
</protein>
<name>A0AAD5JLN6_9FUNG</name>
<accession>A0AAD5JLN6</accession>
<dbReference type="EMBL" id="JAIXMP010000067">
    <property type="protein sequence ID" value="KAI9243738.1"/>
    <property type="molecule type" value="Genomic_DNA"/>
</dbReference>
<dbReference type="Proteomes" id="UP001209540">
    <property type="component" value="Unassembled WGS sequence"/>
</dbReference>
<dbReference type="Pfam" id="PF12246">
    <property type="entry name" value="MKT1_C"/>
    <property type="match status" value="1"/>
</dbReference>
<sequence>MKATTDEANAAKTISRTPSDKMLQQKDEIVANVLWKTLEIRDLLTSSKHIHTPWGEALTVALATASGKNNKPSFHTQEALLSAVELIRFEVLTDKPYTKSYSRIAGNENEQKHIRLITRAMSLLPMDLKNTQWKGPLDRDMLVFNSFIKALNRSYRNLCEMLALSLFLNSIAEKERSDYFDIADSLPYQSDVNVAMGLVSKHYLEQTVGNNNPDKNAALSTTESTFSVCNNVKSDLTQAFQFWDGLVAGIRAIKDKVEIANMFLEADEWLQSRRL</sequence>
<proteinExistence type="predicted"/>
<keyword evidence="3" id="KW-1185">Reference proteome</keyword>
<evidence type="ECO:0000259" key="1">
    <source>
        <dbReference type="Pfam" id="PF12246"/>
    </source>
</evidence>
<evidence type="ECO:0000313" key="2">
    <source>
        <dbReference type="EMBL" id="KAI9243738.1"/>
    </source>
</evidence>
<organism evidence="2 3">
    <name type="scientific">Phascolomyces articulosus</name>
    <dbReference type="NCBI Taxonomy" id="60185"/>
    <lineage>
        <taxon>Eukaryota</taxon>
        <taxon>Fungi</taxon>
        <taxon>Fungi incertae sedis</taxon>
        <taxon>Mucoromycota</taxon>
        <taxon>Mucoromycotina</taxon>
        <taxon>Mucoromycetes</taxon>
        <taxon>Mucorales</taxon>
        <taxon>Lichtheimiaceae</taxon>
        <taxon>Phascolomyces</taxon>
    </lineage>
</organism>
<dbReference type="AlphaFoldDB" id="A0AAD5JLN6"/>
<gene>
    <name evidence="2" type="ORF">BDA99DRAFT_315888</name>
</gene>